<reference evidence="3 4" key="1">
    <citation type="submission" date="2024-04" db="EMBL/GenBank/DDBJ databases">
        <title>Symmetric and asymmetric DNA N6-adenine methylation regulates different biological responses in Mucorales.</title>
        <authorList>
            <consortium name="Lawrence Berkeley National Laboratory"/>
            <person name="Lax C."/>
            <person name="Mondo S.J."/>
            <person name="Osorio-Concepcion M."/>
            <person name="Muszewska A."/>
            <person name="Corrochano-Luque M."/>
            <person name="Gutierrez G."/>
            <person name="Riley R."/>
            <person name="Lipzen A."/>
            <person name="Guo J."/>
            <person name="Hundley H."/>
            <person name="Amirebrahimi M."/>
            <person name="Ng V."/>
            <person name="Lorenzo-Gutierrez D."/>
            <person name="Binder U."/>
            <person name="Yang J."/>
            <person name="Song Y."/>
            <person name="Canovas D."/>
            <person name="Navarro E."/>
            <person name="Freitag M."/>
            <person name="Gabaldon T."/>
            <person name="Grigoriev I.V."/>
            <person name="Corrochano L.M."/>
            <person name="Nicolas F.E."/>
            <person name="Garre V."/>
        </authorList>
    </citation>
    <scope>NUCLEOTIDE SEQUENCE [LARGE SCALE GENOMIC DNA]</scope>
    <source>
        <strain evidence="3 4">L51</strain>
    </source>
</reference>
<evidence type="ECO:0000259" key="2">
    <source>
        <dbReference type="PROSITE" id="PS51547"/>
    </source>
</evidence>
<dbReference type="InterPro" id="IPR002420">
    <property type="entry name" value="PI3K-type_C2_dom"/>
</dbReference>
<sequence length="117" mass="13403">MDFSYCLTRNVYLPVSIKISSLEGRRETSNADFPIKHSDYYVTVQLYGDNKPLTVPVQTSYKSFKNHWSWNEWLTLPIKYCDLPASAQYAITVWDTVGPRKAVPVGGTTLRLFGKHL</sequence>
<dbReference type="EMBL" id="JBCLYO010000004">
    <property type="protein sequence ID" value="KAL0090340.1"/>
    <property type="molecule type" value="Genomic_DNA"/>
</dbReference>
<dbReference type="PROSITE" id="PS51547">
    <property type="entry name" value="C2_PI3K"/>
    <property type="match status" value="1"/>
</dbReference>
<dbReference type="SMART" id="SM00142">
    <property type="entry name" value="PI3K_C2"/>
    <property type="match status" value="1"/>
</dbReference>
<accession>A0ABR3B6A0</accession>
<proteinExistence type="inferred from homology"/>
<name>A0ABR3B6A0_PHYBL</name>
<keyword evidence="4" id="KW-1185">Reference proteome</keyword>
<evidence type="ECO:0000256" key="1">
    <source>
        <dbReference type="PROSITE-ProRule" id="PRU00880"/>
    </source>
</evidence>
<evidence type="ECO:0000313" key="3">
    <source>
        <dbReference type="EMBL" id="KAL0090340.1"/>
    </source>
</evidence>
<comment type="similarity">
    <text evidence="1">Belongs to the PI3/PI4-kinase family.</text>
</comment>
<comment type="caution">
    <text evidence="3">The sequence shown here is derived from an EMBL/GenBank/DDBJ whole genome shotgun (WGS) entry which is preliminary data.</text>
</comment>
<dbReference type="Gene3D" id="2.60.40.150">
    <property type="entry name" value="C2 domain"/>
    <property type="match status" value="1"/>
</dbReference>
<dbReference type="Proteomes" id="UP001448207">
    <property type="component" value="Unassembled WGS sequence"/>
</dbReference>
<organism evidence="3 4">
    <name type="scientific">Phycomyces blakesleeanus</name>
    <dbReference type="NCBI Taxonomy" id="4837"/>
    <lineage>
        <taxon>Eukaryota</taxon>
        <taxon>Fungi</taxon>
        <taxon>Fungi incertae sedis</taxon>
        <taxon>Mucoromycota</taxon>
        <taxon>Mucoromycotina</taxon>
        <taxon>Mucoromycetes</taxon>
        <taxon>Mucorales</taxon>
        <taxon>Phycomycetaceae</taxon>
        <taxon>Phycomyces</taxon>
    </lineage>
</organism>
<dbReference type="CDD" id="cd08397">
    <property type="entry name" value="C2_PI3K_class_III"/>
    <property type="match status" value="1"/>
</dbReference>
<dbReference type="SUPFAM" id="SSF49562">
    <property type="entry name" value="C2 domain (Calcium/lipid-binding domain, CaLB)"/>
    <property type="match status" value="1"/>
</dbReference>
<protein>
    <submittedName>
        <fullName evidence="3">C2 domain-containing protein</fullName>
    </submittedName>
</protein>
<dbReference type="InterPro" id="IPR035892">
    <property type="entry name" value="C2_domain_sf"/>
</dbReference>
<evidence type="ECO:0000313" key="4">
    <source>
        <dbReference type="Proteomes" id="UP001448207"/>
    </source>
</evidence>
<gene>
    <name evidence="3" type="ORF">J3Q64DRAFT_1406122</name>
</gene>
<dbReference type="Pfam" id="PF00792">
    <property type="entry name" value="PI3K_C2"/>
    <property type="match status" value="1"/>
</dbReference>
<feature type="domain" description="C2 PI3K-type" evidence="2">
    <location>
        <begin position="11"/>
        <end position="117"/>
    </location>
</feature>